<reference evidence="2" key="1">
    <citation type="journal article" date="2015" name="Genome Biol. Evol.">
        <title>Organellar Genomes of White Spruce (Picea glauca): Assembly and Annotation.</title>
        <authorList>
            <person name="Jackman S.D."/>
            <person name="Warren R.L."/>
            <person name="Gibb E.A."/>
            <person name="Vandervalk B.P."/>
            <person name="Mohamadi H."/>
            <person name="Chu J."/>
            <person name="Raymond A."/>
            <person name="Pleasance S."/>
            <person name="Coope R."/>
            <person name="Wildung M.R."/>
            <person name="Ritland C.E."/>
            <person name="Bousquet J."/>
            <person name="Jones S.J."/>
            <person name="Bohlmann J."/>
            <person name="Birol I."/>
        </authorList>
    </citation>
    <scope>NUCLEOTIDE SEQUENCE [LARGE SCALE GENOMIC DNA]</scope>
    <source>
        <tissue evidence="2">Flushing bud</tissue>
    </source>
</reference>
<protein>
    <submittedName>
        <fullName evidence="2">Uncharacterized protein</fullName>
    </submittedName>
</protein>
<dbReference type="AlphaFoldDB" id="A0A124GN78"/>
<dbReference type="EMBL" id="LKAM01000006">
    <property type="protein sequence ID" value="KUM47991.1"/>
    <property type="molecule type" value="Genomic_DNA"/>
</dbReference>
<proteinExistence type="predicted"/>
<name>A0A124GN78_PICGL</name>
<keyword evidence="1" id="KW-0732">Signal</keyword>
<evidence type="ECO:0000313" key="2">
    <source>
        <dbReference type="EMBL" id="KUM47991.1"/>
    </source>
</evidence>
<accession>A0A124GN78</accession>
<sequence length="77" mass="8786">MIARWNGMISMRTQGFVMPIILGQLALAQELGEEMRKLVQNKLLAMEPESLLKYLLPLMLFPLRVMPLLPLPPTIEP</sequence>
<feature type="chain" id="PRO_5007172446" evidence="1">
    <location>
        <begin position="29"/>
        <end position="77"/>
    </location>
</feature>
<comment type="caution">
    <text evidence="2">The sequence shown here is derived from an EMBL/GenBank/DDBJ whole genome shotgun (WGS) entry which is preliminary data.</text>
</comment>
<evidence type="ECO:0000256" key="1">
    <source>
        <dbReference type="SAM" id="SignalP"/>
    </source>
</evidence>
<organism evidence="2">
    <name type="scientific">Picea glauca</name>
    <name type="common">White spruce</name>
    <name type="synonym">Pinus glauca</name>
    <dbReference type="NCBI Taxonomy" id="3330"/>
    <lineage>
        <taxon>Eukaryota</taxon>
        <taxon>Viridiplantae</taxon>
        <taxon>Streptophyta</taxon>
        <taxon>Embryophyta</taxon>
        <taxon>Tracheophyta</taxon>
        <taxon>Spermatophyta</taxon>
        <taxon>Pinopsida</taxon>
        <taxon>Pinidae</taxon>
        <taxon>Conifers I</taxon>
        <taxon>Pinales</taxon>
        <taxon>Pinaceae</taxon>
        <taxon>Picea</taxon>
    </lineage>
</organism>
<gene>
    <name evidence="2" type="ORF">ABT39_MTgene4986</name>
</gene>
<geneLocation type="mitochondrion" evidence="2"/>
<keyword evidence="2" id="KW-0496">Mitochondrion</keyword>
<feature type="signal peptide" evidence="1">
    <location>
        <begin position="1"/>
        <end position="28"/>
    </location>
</feature>